<keyword evidence="9" id="KW-0092">Biotin</keyword>
<feature type="domain" description="ATP-grasp" evidence="13">
    <location>
        <begin position="126"/>
        <end position="324"/>
    </location>
</feature>
<dbReference type="InterPro" id="IPR050856">
    <property type="entry name" value="Biotin_carboxylase_complex"/>
</dbReference>
<dbReference type="Pfam" id="PF02786">
    <property type="entry name" value="CPSase_L_D2"/>
    <property type="match status" value="1"/>
</dbReference>
<dbReference type="SMART" id="SM00878">
    <property type="entry name" value="Biotin_carb_C"/>
    <property type="match status" value="1"/>
</dbReference>
<keyword evidence="4 11" id="KW-0547">Nucleotide-binding</keyword>
<evidence type="ECO:0000259" key="13">
    <source>
        <dbReference type="PROSITE" id="PS50975"/>
    </source>
</evidence>
<dbReference type="SUPFAM" id="SSF52096">
    <property type="entry name" value="ClpP/crotonase"/>
    <property type="match status" value="2"/>
</dbReference>
<dbReference type="Pfam" id="PF08326">
    <property type="entry name" value="ACC_central"/>
    <property type="match status" value="1"/>
</dbReference>
<evidence type="ECO:0000313" key="17">
    <source>
        <dbReference type="Proteomes" id="UP000077519"/>
    </source>
</evidence>
<dbReference type="PANTHER" id="PTHR18866:SF126">
    <property type="entry name" value="BIOTIN CARBOXYLASE"/>
    <property type="match status" value="1"/>
</dbReference>
<evidence type="ECO:0000259" key="12">
    <source>
        <dbReference type="PROSITE" id="PS50968"/>
    </source>
</evidence>
<dbReference type="PROSITE" id="PS00188">
    <property type="entry name" value="BIOTIN"/>
    <property type="match status" value="1"/>
</dbReference>
<keyword evidence="7" id="KW-0443">Lipid metabolism</keyword>
<evidence type="ECO:0000256" key="3">
    <source>
        <dbReference type="ARBA" id="ARBA00022598"/>
    </source>
</evidence>
<dbReference type="InterPro" id="IPR005481">
    <property type="entry name" value="BC-like_N"/>
</dbReference>
<dbReference type="SUPFAM" id="SSF51230">
    <property type="entry name" value="Single hybrid motif"/>
    <property type="match status" value="1"/>
</dbReference>
<evidence type="ECO:0000256" key="1">
    <source>
        <dbReference type="ARBA" id="ARBA00001953"/>
    </source>
</evidence>
<dbReference type="FunFam" id="3.30.1490.20:FF:000003">
    <property type="entry name" value="acetyl-CoA carboxylase isoform X1"/>
    <property type="match status" value="1"/>
</dbReference>
<comment type="cofactor">
    <cofactor evidence="1">
        <name>biotin</name>
        <dbReference type="ChEBI" id="CHEBI:57586"/>
    </cofactor>
</comment>
<evidence type="ECO:0000259" key="14">
    <source>
        <dbReference type="PROSITE" id="PS50979"/>
    </source>
</evidence>
<dbReference type="InterPro" id="IPR005479">
    <property type="entry name" value="CPAse_ATP-bd"/>
</dbReference>
<dbReference type="PROSITE" id="PS50979">
    <property type="entry name" value="BC"/>
    <property type="match status" value="1"/>
</dbReference>
<dbReference type="InterPro" id="IPR011763">
    <property type="entry name" value="COA_CT_C"/>
</dbReference>
<evidence type="ECO:0000256" key="9">
    <source>
        <dbReference type="ARBA" id="ARBA00023267"/>
    </source>
</evidence>
<evidence type="ECO:0000256" key="8">
    <source>
        <dbReference type="ARBA" id="ARBA00023160"/>
    </source>
</evidence>
<evidence type="ECO:0000256" key="11">
    <source>
        <dbReference type="PROSITE-ProRule" id="PRU00409"/>
    </source>
</evidence>
<evidence type="ECO:0000259" key="15">
    <source>
        <dbReference type="PROSITE" id="PS50989"/>
    </source>
</evidence>
<dbReference type="PROSITE" id="PS50989">
    <property type="entry name" value="COA_CT_CTER"/>
    <property type="match status" value="1"/>
</dbReference>
<dbReference type="InterPro" id="IPR011054">
    <property type="entry name" value="Rudment_hybrid_motif"/>
</dbReference>
<accession>A0A177YDZ5</accession>
<protein>
    <submittedName>
        <fullName evidence="16">Fused acetyl/propionyl-CoA carboxylase subuit alpha/methylmalonyl-CoA decarboxylase subunit alpha</fullName>
    </submittedName>
</protein>
<feature type="domain" description="Lipoyl-binding" evidence="12">
    <location>
        <begin position="569"/>
        <end position="652"/>
    </location>
</feature>
<comment type="catalytic activity">
    <reaction evidence="10">
        <text>N(6)-biotinyl-L-lysyl-[protein] + hydrogencarbonate + ATP = N(6)-carboxybiotinyl-L-lysyl-[protein] + ADP + phosphate + H(+)</text>
        <dbReference type="Rhea" id="RHEA:13501"/>
        <dbReference type="Rhea" id="RHEA-COMP:10505"/>
        <dbReference type="Rhea" id="RHEA-COMP:10506"/>
        <dbReference type="ChEBI" id="CHEBI:15378"/>
        <dbReference type="ChEBI" id="CHEBI:17544"/>
        <dbReference type="ChEBI" id="CHEBI:30616"/>
        <dbReference type="ChEBI" id="CHEBI:43474"/>
        <dbReference type="ChEBI" id="CHEBI:83144"/>
        <dbReference type="ChEBI" id="CHEBI:83145"/>
        <dbReference type="ChEBI" id="CHEBI:456216"/>
        <dbReference type="EC" id="6.3.4.14"/>
    </reaction>
    <physiologicalReaction direction="left-to-right" evidence="10">
        <dbReference type="Rhea" id="RHEA:13502"/>
    </physiologicalReaction>
</comment>
<dbReference type="Gene3D" id="3.30.470.20">
    <property type="entry name" value="ATP-grasp fold, B domain"/>
    <property type="match status" value="1"/>
</dbReference>
<dbReference type="Pfam" id="PF00289">
    <property type="entry name" value="Biotin_carb_N"/>
    <property type="match status" value="1"/>
</dbReference>
<dbReference type="RefSeq" id="WP_068427091.1">
    <property type="nucleotide sequence ID" value="NZ_LVHI01000016.1"/>
</dbReference>
<dbReference type="EMBL" id="LVHI01000016">
    <property type="protein sequence ID" value="OAK53753.1"/>
    <property type="molecule type" value="Genomic_DNA"/>
</dbReference>
<comment type="caution">
    <text evidence="16">The sequence shown here is derived from an EMBL/GenBank/DDBJ whole genome shotgun (WGS) entry which is preliminary data.</text>
</comment>
<dbReference type="InterPro" id="IPR000089">
    <property type="entry name" value="Biotin_lipoyl"/>
</dbReference>
<dbReference type="InterPro" id="IPR011764">
    <property type="entry name" value="Biotin_carboxylation_dom"/>
</dbReference>
<dbReference type="CDD" id="cd06850">
    <property type="entry name" value="biotinyl_domain"/>
    <property type="match status" value="1"/>
</dbReference>
<dbReference type="GO" id="GO:0006633">
    <property type="term" value="P:fatty acid biosynthetic process"/>
    <property type="evidence" value="ECO:0007669"/>
    <property type="project" value="UniProtKB-KW"/>
</dbReference>
<dbReference type="GO" id="GO:0003989">
    <property type="term" value="F:acetyl-CoA carboxylase activity"/>
    <property type="evidence" value="ECO:0007669"/>
    <property type="project" value="InterPro"/>
</dbReference>
<dbReference type="InterPro" id="IPR001882">
    <property type="entry name" value="Biotin_BS"/>
</dbReference>
<keyword evidence="6 11" id="KW-0067">ATP-binding</keyword>
<dbReference type="InterPro" id="IPR029045">
    <property type="entry name" value="ClpP/crotonase-like_dom_sf"/>
</dbReference>
<feature type="domain" description="CoA carboxyltransferase C-terminal" evidence="15">
    <location>
        <begin position="1537"/>
        <end position="1821"/>
    </location>
</feature>
<keyword evidence="17" id="KW-1185">Reference proteome</keyword>
<dbReference type="PROSITE" id="PS00867">
    <property type="entry name" value="CPSASE_2"/>
    <property type="match status" value="1"/>
</dbReference>
<dbReference type="Gene3D" id="2.40.50.100">
    <property type="match status" value="1"/>
</dbReference>
<evidence type="ECO:0000256" key="7">
    <source>
        <dbReference type="ARBA" id="ARBA00023098"/>
    </source>
</evidence>
<keyword evidence="3" id="KW-0436">Ligase</keyword>
<dbReference type="Gene3D" id="3.90.226.10">
    <property type="entry name" value="2-enoyl-CoA Hydratase, Chain A, domain 1"/>
    <property type="match status" value="2"/>
</dbReference>
<dbReference type="GO" id="GO:0004075">
    <property type="term" value="F:biotin carboxylase activity"/>
    <property type="evidence" value="ECO:0007669"/>
    <property type="project" value="UniProtKB-EC"/>
</dbReference>
<evidence type="ECO:0000313" key="16">
    <source>
        <dbReference type="EMBL" id="OAK53753.1"/>
    </source>
</evidence>
<dbReference type="GO" id="GO:0005524">
    <property type="term" value="F:ATP binding"/>
    <property type="evidence" value="ECO:0007669"/>
    <property type="project" value="UniProtKB-UniRule"/>
</dbReference>
<feature type="domain" description="Biotin carboxylation" evidence="14">
    <location>
        <begin position="1"/>
        <end position="453"/>
    </location>
</feature>
<dbReference type="GO" id="GO:0046872">
    <property type="term" value="F:metal ion binding"/>
    <property type="evidence" value="ECO:0007669"/>
    <property type="project" value="InterPro"/>
</dbReference>
<dbReference type="Pfam" id="PF01039">
    <property type="entry name" value="Carboxyl_trans"/>
    <property type="match status" value="1"/>
</dbReference>
<dbReference type="PROSITE" id="PS50975">
    <property type="entry name" value="ATP_GRASP"/>
    <property type="match status" value="1"/>
</dbReference>
<keyword evidence="5" id="KW-0276">Fatty acid metabolism</keyword>
<dbReference type="InterPro" id="IPR013537">
    <property type="entry name" value="AcCoA_COase_cen"/>
</dbReference>
<dbReference type="SUPFAM" id="SSF56059">
    <property type="entry name" value="Glutathione synthetase ATP-binding domain-like"/>
    <property type="match status" value="1"/>
</dbReference>
<dbReference type="InterPro" id="IPR005482">
    <property type="entry name" value="Biotin_COase_C"/>
</dbReference>
<sequence length="1821" mass="197759">MFKRIAVVNRGEAAVRLIRAVKELNAEYDYGIRTVALHTEAERRAMFVRQADEAVTLNKPASGSAYLDYEVLEAALVESRADAVWVGWGFVAEDPAFADIVSRLNITFIGPSASAMRLLGDKVEAKLLAEKVGVPVAPWSGGPVSTRADARRHAQAIGYPLIIKARSGGGGRGIRKVFHEDELELALERTQGEAERSFGDPVVFIERLVTDARHVEVQVIADNHGNVWAPGVRDCSIQRRNQKVIEESSSPLLTKEQSDHLRAVSAELVRAAEYSGAGTVEYLYQPEQKIFTFLEVNTRLQVEHPITEFTTGLDLVKLQILVANGERLEGDCPPEFGHAVEARLNAEDADNGFAPAPGSVELLKFPLGSGIRVDTGIAQGDVIPPDYDSMVAKVIAWGRDRSEALARLRTALRETTVVIDGGTTTKSFLLSLLDRDEVITASADTGWLDRTDAGTATGPTAKADIAIVAAAIDAYDAEEARERAAFLTSARGGRPRASHTIGRTVELSYQGQAYKLGVSQIGPHRYRVDGDSGDLQVDVERLGDYQSRLVVGDSRYQVVTVAQAAHFLVEVDGISHQISQDEAGLVRAPAPAVVVAVPVAVGDEVEAGQTLVVLEAMKMETAVRSPYAGRVSEVLASVNGQVDSGAPLLRVDEAGEQKASSQTARVDFRTVTRPEGETASCLALAQLDELAALITGFDVNASRARTLLSDYETLRSQVPRDDRQVVDAELALLNTFADICELSRNRPTMDEENTDTRVHSPREHFHSFLQSLDADIQGLPDTFRGKLSRALRHYDAEDLERGPELEEAVYRVFLALQRIENQVPVVAALLDHWLSDSSTQPAAGSAIGEVLERLIVATQARYPLIGDVARNLRFRLFDAPQIARSREQVYDGVRGSLQYLAENPDAPDYAARIDALVSTPEPLLDLLATRVADPGALLEVVTRQYYEIRTLEDVKAFDRDGKHFVTGNFELNGERLQLVSTATAFDDLARTIDAIDDIAGPAPEHLAVDLYLAWPNAPKDGDEISSTIHSVLSAHPRTSGWRRITITVCGTDVRHVTFRRPTTEGSQPLAEDTVIRDMHPLTGQRLDLWRLKNFDGKRLPATPGTYLFQLQAKENPADERLMALAEIRCVTTQLDENGDVVAVPEIERTVAACLDGIRRAQAGRKKRLDANRITLYVWPVLEVPEDKLATIARHIAPSTIGAGLEEITMIARLKSGPDAPVRDVAIRFSYRSGAGVIAKVTAKPTEPLRPLDEYTQKVQRSQARGTVYPYELIPLLTGSKGAFTEYDFDDSGAFVAVDRPYGRNKAGIIAGLVTTPSERYPEGITRVALFGDPTKALGTVAEAECSRIVAAIDLAEKLGAPVEWFALSSGATISMATGTENMDWVSRGLRRIITFTQAGGEINIVVAGINVGAQPYWNAEATMLAHTKGILVMTPDSAMVLTGKQSLDYSGGVSAEDNFGIGGYDRVMGPNGQAQYWAPNLRAAVEVLFAHYDHAYVLPGERFPRRAVTADPSDRDVRSYPHVHPSSDFTTVGDIFSSETNPDRKKPFDIRTVMRAVVDQDHSVLERWADMADADTSVVFDAHLAGIPVSVIGIESRAIPRKGWFPADGPDQWTSGTLFPSSSKKTARAINAASGSRPIVVLANLSGFDGSPESLRNIQLEYGAEIGRAIVNFDGPVVFCVVSRYHGGAFVVFSGALNDNMEVLAVEGSFASVLGGAPAAAVVFTRDVNARTAADPAVKDIEARLAAAETDAERTHLRVELAQVKTDVRNAKLGEVASEFEAIHNIQRAQEVGSVHHIVPAAELRPQLIAAVERGMARTQA</sequence>
<evidence type="ECO:0000256" key="6">
    <source>
        <dbReference type="ARBA" id="ARBA00022840"/>
    </source>
</evidence>
<dbReference type="Pfam" id="PF02785">
    <property type="entry name" value="Biotin_carb_C"/>
    <property type="match status" value="1"/>
</dbReference>
<dbReference type="InterPro" id="IPR034733">
    <property type="entry name" value="AcCoA_carboxyl_beta"/>
</dbReference>
<dbReference type="InterPro" id="IPR016185">
    <property type="entry name" value="PreATP-grasp_dom_sf"/>
</dbReference>
<keyword evidence="2" id="KW-0444">Lipid biosynthesis</keyword>
<evidence type="ECO:0000256" key="10">
    <source>
        <dbReference type="ARBA" id="ARBA00048501"/>
    </source>
</evidence>
<evidence type="ECO:0000256" key="4">
    <source>
        <dbReference type="ARBA" id="ARBA00022741"/>
    </source>
</evidence>
<dbReference type="Proteomes" id="UP000077519">
    <property type="component" value="Unassembled WGS sequence"/>
</dbReference>
<reference evidence="16 17" key="1">
    <citation type="submission" date="2016-03" db="EMBL/GenBank/DDBJ databases">
        <title>Genome sequence of Rhodococcus kyotonensis KB10.</title>
        <authorList>
            <person name="Jeong H."/>
            <person name="Hong C.E."/>
            <person name="Jo S.H."/>
            <person name="Park J.M."/>
        </authorList>
    </citation>
    <scope>NUCLEOTIDE SEQUENCE [LARGE SCALE GENOMIC DNA]</scope>
    <source>
        <strain evidence="16 17">KB10</strain>
    </source>
</reference>
<dbReference type="InterPro" id="IPR011053">
    <property type="entry name" value="Single_hybrid_motif"/>
</dbReference>
<proteinExistence type="predicted"/>
<evidence type="ECO:0000256" key="2">
    <source>
        <dbReference type="ARBA" id="ARBA00022516"/>
    </source>
</evidence>
<evidence type="ECO:0000256" key="5">
    <source>
        <dbReference type="ARBA" id="ARBA00022832"/>
    </source>
</evidence>
<dbReference type="PANTHER" id="PTHR18866">
    <property type="entry name" value="CARBOXYLASE:PYRUVATE/ACETYL-COA/PROPIONYL-COA CARBOXYLASE"/>
    <property type="match status" value="1"/>
</dbReference>
<dbReference type="InterPro" id="IPR011761">
    <property type="entry name" value="ATP-grasp"/>
</dbReference>
<dbReference type="SUPFAM" id="SSF52440">
    <property type="entry name" value="PreATP-grasp domain"/>
    <property type="match status" value="1"/>
</dbReference>
<keyword evidence="8" id="KW-0275">Fatty acid biosynthesis</keyword>
<dbReference type="PROSITE" id="PS50968">
    <property type="entry name" value="BIOTINYL_LIPOYL"/>
    <property type="match status" value="1"/>
</dbReference>
<name>A0A177YDZ5_9NOCA</name>
<gene>
    <name evidence="16" type="ORF">A3K89_22550</name>
</gene>
<dbReference type="SUPFAM" id="SSF51246">
    <property type="entry name" value="Rudiment single hybrid motif"/>
    <property type="match status" value="1"/>
</dbReference>
<dbReference type="Pfam" id="PF00364">
    <property type="entry name" value="Biotin_lipoyl"/>
    <property type="match status" value="1"/>
</dbReference>
<organism evidence="16 17">
    <name type="scientific">Rhodococcoides kyotonense</name>
    <dbReference type="NCBI Taxonomy" id="398843"/>
    <lineage>
        <taxon>Bacteria</taxon>
        <taxon>Bacillati</taxon>
        <taxon>Actinomycetota</taxon>
        <taxon>Actinomycetes</taxon>
        <taxon>Mycobacteriales</taxon>
        <taxon>Nocardiaceae</taxon>
        <taxon>Rhodococcoides</taxon>
    </lineage>
</organism>